<evidence type="ECO:0000313" key="7">
    <source>
        <dbReference type="EMBL" id="OHT22615.1"/>
    </source>
</evidence>
<feature type="transmembrane region" description="Helical" evidence="6">
    <location>
        <begin position="109"/>
        <end position="127"/>
    </location>
</feature>
<dbReference type="OrthoDB" id="103403at2"/>
<dbReference type="PANTHER" id="PTHR30250:SF11">
    <property type="entry name" value="O-ANTIGEN TRANSPORTER-RELATED"/>
    <property type="match status" value="1"/>
</dbReference>
<feature type="transmembrane region" description="Helical" evidence="6">
    <location>
        <begin position="351"/>
        <end position="370"/>
    </location>
</feature>
<dbReference type="RefSeq" id="WP_070929929.1">
    <property type="nucleotide sequence ID" value="NZ_VAUE01000028.1"/>
</dbReference>
<protein>
    <recommendedName>
        <fullName evidence="9">Polysaccharide biosynthesis protein</fullName>
    </recommendedName>
</protein>
<name>A0A1S1HK36_PROST</name>
<feature type="transmembrane region" description="Helical" evidence="6">
    <location>
        <begin position="212"/>
        <end position="233"/>
    </location>
</feature>
<evidence type="ECO:0000256" key="3">
    <source>
        <dbReference type="ARBA" id="ARBA00022692"/>
    </source>
</evidence>
<feature type="transmembrane region" description="Helical" evidence="6">
    <location>
        <begin position="139"/>
        <end position="160"/>
    </location>
</feature>
<keyword evidence="8" id="KW-1185">Reference proteome</keyword>
<comment type="caution">
    <text evidence="7">The sequence shown here is derived from an EMBL/GenBank/DDBJ whole genome shotgun (WGS) entry which is preliminary data.</text>
</comment>
<evidence type="ECO:0000256" key="5">
    <source>
        <dbReference type="ARBA" id="ARBA00023136"/>
    </source>
</evidence>
<comment type="subcellular location">
    <subcellularLocation>
        <location evidence="1">Cell membrane</location>
        <topology evidence="1">Multi-pass membrane protein</topology>
    </subcellularLocation>
</comment>
<proteinExistence type="predicted"/>
<dbReference type="AlphaFoldDB" id="A0A1S1HK36"/>
<organism evidence="7 8">
    <name type="scientific">Providencia stuartii</name>
    <dbReference type="NCBI Taxonomy" id="588"/>
    <lineage>
        <taxon>Bacteria</taxon>
        <taxon>Pseudomonadati</taxon>
        <taxon>Pseudomonadota</taxon>
        <taxon>Gammaproteobacteria</taxon>
        <taxon>Enterobacterales</taxon>
        <taxon>Morganellaceae</taxon>
        <taxon>Providencia</taxon>
    </lineage>
</organism>
<feature type="transmembrane region" description="Helical" evidence="6">
    <location>
        <begin position="37"/>
        <end position="56"/>
    </location>
</feature>
<feature type="transmembrane region" description="Helical" evidence="6">
    <location>
        <begin position="376"/>
        <end position="394"/>
    </location>
</feature>
<dbReference type="InterPro" id="IPR002797">
    <property type="entry name" value="Polysacc_synth"/>
</dbReference>
<feature type="transmembrane region" description="Helical" evidence="6">
    <location>
        <begin position="84"/>
        <end position="103"/>
    </location>
</feature>
<gene>
    <name evidence="7" type="ORF">A3Q29_10895</name>
</gene>
<evidence type="ECO:0000256" key="4">
    <source>
        <dbReference type="ARBA" id="ARBA00022989"/>
    </source>
</evidence>
<evidence type="ECO:0000256" key="6">
    <source>
        <dbReference type="SAM" id="Phobius"/>
    </source>
</evidence>
<evidence type="ECO:0000256" key="2">
    <source>
        <dbReference type="ARBA" id="ARBA00022475"/>
    </source>
</evidence>
<evidence type="ECO:0000256" key="1">
    <source>
        <dbReference type="ARBA" id="ARBA00004651"/>
    </source>
</evidence>
<sequence>MKKAIINVLFSNFSAAGLGFLLNVILARTLTINEYGYITLLFSFVAIIYTVFDFGFNTTQVVEFNKSEHKDKTLGKIFKLYKKYFTFLAIITIIVVFALNLIYKFSALEIISITLGVISFLLFRYQLSIYQSQGLWKKYSALNILNNLLKLVAILGFIIFSSSLDKNIYHEVLKGYILYTIVTIIIVLFHFKENNSLPYDNAPGFAKKFFKMSYPIGLSNILVIMTMRADYFIVEHYLGTSSLGIYAAANSLALVFPLITTSILNVFLKYSSESNKDFLNFIIQKQLRLIKFIPLFIIIGYFFSKKIFEVIFGLEYLSASNIFSILLIAYVGGIIFIPLESYFYSHKPKKILILKIIQMLTAIILEIILINSIGLIGIPIAITISRLVGWIYIYSLSHRELKNA</sequence>
<keyword evidence="2" id="KW-1003">Cell membrane</keyword>
<feature type="transmembrane region" description="Helical" evidence="6">
    <location>
        <begin position="245"/>
        <end position="268"/>
    </location>
</feature>
<accession>A0A1S1HK36</accession>
<feature type="transmembrane region" description="Helical" evidence="6">
    <location>
        <begin position="172"/>
        <end position="191"/>
    </location>
</feature>
<evidence type="ECO:0000313" key="8">
    <source>
        <dbReference type="Proteomes" id="UP000179588"/>
    </source>
</evidence>
<feature type="transmembrane region" description="Helical" evidence="6">
    <location>
        <begin position="316"/>
        <end position="339"/>
    </location>
</feature>
<dbReference type="Pfam" id="PF01943">
    <property type="entry name" value="Polysacc_synt"/>
    <property type="match status" value="1"/>
</dbReference>
<dbReference type="Proteomes" id="UP000179588">
    <property type="component" value="Unassembled WGS sequence"/>
</dbReference>
<reference evidence="7 8" key="1">
    <citation type="submission" date="2016-03" db="EMBL/GenBank/DDBJ databases">
        <title>Genome sequence of Providencia stuartii strain, isolated from the salivary glands of larval Lucilia sericata.</title>
        <authorList>
            <person name="Yuan Y."/>
            <person name="Zhang Y."/>
            <person name="Fu S."/>
            <person name="Crippen T.L."/>
            <person name="Visi D."/>
            <person name="Benbow M.E."/>
            <person name="Allen M."/>
            <person name="Tomberlin J.K."/>
            <person name="Sze S.-H."/>
            <person name="Tarone A.M."/>
        </authorList>
    </citation>
    <scope>NUCLEOTIDE SEQUENCE [LARGE SCALE GENOMIC DNA]</scope>
    <source>
        <strain evidence="7 8">Crippen</strain>
    </source>
</reference>
<dbReference type="GO" id="GO:0005886">
    <property type="term" value="C:plasma membrane"/>
    <property type="evidence" value="ECO:0007669"/>
    <property type="project" value="UniProtKB-SubCell"/>
</dbReference>
<feature type="transmembrane region" description="Helical" evidence="6">
    <location>
        <begin position="289"/>
        <end position="304"/>
    </location>
</feature>
<keyword evidence="3 6" id="KW-0812">Transmembrane</keyword>
<keyword evidence="4 6" id="KW-1133">Transmembrane helix</keyword>
<dbReference type="InterPro" id="IPR050833">
    <property type="entry name" value="Poly_Biosynth_Transport"/>
</dbReference>
<dbReference type="PANTHER" id="PTHR30250">
    <property type="entry name" value="PST FAMILY PREDICTED COLANIC ACID TRANSPORTER"/>
    <property type="match status" value="1"/>
</dbReference>
<dbReference type="EMBL" id="LVIE01000223">
    <property type="protein sequence ID" value="OHT22615.1"/>
    <property type="molecule type" value="Genomic_DNA"/>
</dbReference>
<keyword evidence="5 6" id="KW-0472">Membrane</keyword>
<evidence type="ECO:0008006" key="9">
    <source>
        <dbReference type="Google" id="ProtNLM"/>
    </source>
</evidence>